<dbReference type="AlphaFoldDB" id="A0A8J2PCZ7"/>
<evidence type="ECO:0000313" key="2">
    <source>
        <dbReference type="EMBL" id="CAG7732381.1"/>
    </source>
</evidence>
<evidence type="ECO:0000313" key="3">
    <source>
        <dbReference type="Proteomes" id="UP000708208"/>
    </source>
</evidence>
<keyword evidence="3" id="KW-1185">Reference proteome</keyword>
<evidence type="ECO:0000256" key="1">
    <source>
        <dbReference type="SAM" id="SignalP"/>
    </source>
</evidence>
<keyword evidence="1" id="KW-0732">Signal</keyword>
<proteinExistence type="predicted"/>
<dbReference type="EMBL" id="CAJVCH010230105">
    <property type="protein sequence ID" value="CAG7732381.1"/>
    <property type="molecule type" value="Genomic_DNA"/>
</dbReference>
<accession>A0A8J2PCZ7</accession>
<protein>
    <submittedName>
        <fullName evidence="2">Uncharacterized protein</fullName>
    </submittedName>
</protein>
<reference evidence="2" key="1">
    <citation type="submission" date="2021-06" db="EMBL/GenBank/DDBJ databases">
        <authorList>
            <person name="Hodson N. C."/>
            <person name="Mongue J. A."/>
            <person name="Jaron S. K."/>
        </authorList>
    </citation>
    <scope>NUCLEOTIDE SEQUENCE</scope>
</reference>
<name>A0A8J2PCZ7_9HEXA</name>
<feature type="chain" id="PRO_5035204442" evidence="1">
    <location>
        <begin position="23"/>
        <end position="52"/>
    </location>
</feature>
<gene>
    <name evidence="2" type="ORF">AFUS01_LOCUS20901</name>
</gene>
<feature type="non-terminal residue" evidence="2">
    <location>
        <position position="52"/>
    </location>
</feature>
<dbReference type="Proteomes" id="UP000708208">
    <property type="component" value="Unassembled WGS sequence"/>
</dbReference>
<organism evidence="2 3">
    <name type="scientific">Allacma fusca</name>
    <dbReference type="NCBI Taxonomy" id="39272"/>
    <lineage>
        <taxon>Eukaryota</taxon>
        <taxon>Metazoa</taxon>
        <taxon>Ecdysozoa</taxon>
        <taxon>Arthropoda</taxon>
        <taxon>Hexapoda</taxon>
        <taxon>Collembola</taxon>
        <taxon>Symphypleona</taxon>
        <taxon>Sminthuridae</taxon>
        <taxon>Allacma</taxon>
    </lineage>
</organism>
<sequence length="52" mass="5571">MKIPLLLGFFLIAALATTAVEAQRCGQPCVTTLELREICGTDGRTYGNRGSL</sequence>
<comment type="caution">
    <text evidence="2">The sequence shown here is derived from an EMBL/GenBank/DDBJ whole genome shotgun (WGS) entry which is preliminary data.</text>
</comment>
<feature type="signal peptide" evidence="1">
    <location>
        <begin position="1"/>
        <end position="22"/>
    </location>
</feature>